<dbReference type="Pfam" id="PF16378">
    <property type="entry name" value="DUF4988"/>
    <property type="match status" value="1"/>
</dbReference>
<reference evidence="3" key="1">
    <citation type="submission" date="2020-10" db="EMBL/GenBank/DDBJ databases">
        <authorList>
            <person name="Gilroy R."/>
        </authorList>
    </citation>
    <scope>NUCLEOTIDE SEQUENCE</scope>
    <source>
        <strain evidence="3">B2-16538</strain>
    </source>
</reference>
<accession>A0A9D9J4S4</accession>
<organism evidence="3 4">
    <name type="scientific">Candidatus Cryptobacteroides excrementavium</name>
    <dbReference type="NCBI Taxonomy" id="2840759"/>
    <lineage>
        <taxon>Bacteria</taxon>
        <taxon>Pseudomonadati</taxon>
        <taxon>Bacteroidota</taxon>
        <taxon>Bacteroidia</taxon>
        <taxon>Bacteroidales</taxon>
        <taxon>Candidatus Cryptobacteroides</taxon>
    </lineage>
</organism>
<evidence type="ECO:0000259" key="2">
    <source>
        <dbReference type="Pfam" id="PF16378"/>
    </source>
</evidence>
<evidence type="ECO:0000256" key="1">
    <source>
        <dbReference type="SAM" id="Coils"/>
    </source>
</evidence>
<dbReference type="Proteomes" id="UP000823750">
    <property type="component" value="Unassembled WGS sequence"/>
</dbReference>
<name>A0A9D9J4S4_9BACT</name>
<evidence type="ECO:0000313" key="3">
    <source>
        <dbReference type="EMBL" id="MBO8486436.1"/>
    </source>
</evidence>
<dbReference type="PROSITE" id="PS51257">
    <property type="entry name" value="PROKAR_LIPOPROTEIN"/>
    <property type="match status" value="1"/>
</dbReference>
<feature type="coiled-coil region" evidence="1">
    <location>
        <begin position="28"/>
        <end position="69"/>
    </location>
</feature>
<protein>
    <recommendedName>
        <fullName evidence="2">DUF4988 domain-containing protein</fullName>
    </recommendedName>
</protein>
<reference evidence="3" key="2">
    <citation type="journal article" date="2021" name="PeerJ">
        <title>Extensive microbial diversity within the chicken gut microbiome revealed by metagenomics and culture.</title>
        <authorList>
            <person name="Gilroy R."/>
            <person name="Ravi A."/>
            <person name="Getino M."/>
            <person name="Pursley I."/>
            <person name="Horton D.L."/>
            <person name="Alikhan N.F."/>
            <person name="Baker D."/>
            <person name="Gharbi K."/>
            <person name="Hall N."/>
            <person name="Watson M."/>
            <person name="Adriaenssens E.M."/>
            <person name="Foster-Nyarko E."/>
            <person name="Jarju S."/>
            <person name="Secka A."/>
            <person name="Antonio M."/>
            <person name="Oren A."/>
            <person name="Chaudhuri R.R."/>
            <person name="La Ragione R."/>
            <person name="Hildebrand F."/>
            <person name="Pallen M.J."/>
        </authorList>
    </citation>
    <scope>NUCLEOTIDE SEQUENCE</scope>
    <source>
        <strain evidence="3">B2-16538</strain>
    </source>
</reference>
<evidence type="ECO:0000313" key="4">
    <source>
        <dbReference type="Proteomes" id="UP000823750"/>
    </source>
</evidence>
<comment type="caution">
    <text evidence="3">The sequence shown here is derived from an EMBL/GenBank/DDBJ whole genome shotgun (WGS) entry which is preliminary data.</text>
</comment>
<sequence length="572" mass="63947">MKPTKFLELFAVFGIAAMTFAGCETYDDSELTGRVDDLENRVQALEERIEEFQNSVDEFTELINQFKNDVRITDFAETSDGYLINFSDGSQMHIKHGELPELSVVFNSELQEYVWTANGEVIVDDDGNPIPAYIAPQFEVRDGKLGYTLGNEWHEVTNGETVGLIADVVETDDGVNFILSSGSIITIPKVGFRLNIDYFEYGAEPGKTVVINYNLVDGDDNAEVLVYPDEGFTVVNRGYSLEVTLPADEETAYSGKVLVMAVNGNGATSAKVIRFGALVTEITSADVINVSRHGGLVSINISSNRPYNAMIQSDPVTFIPPNWLLPSEGPATKAPREDVIYYEVQPMPDEMDEDRQATILVQWDTNIKEEQQDYMNYENYIIKREIIINQLNSKDVAVDKPMDNDGNLYPADKMENTLLEGKLEGGWTFKNCVVVEYDDDNSEVRLALNGLNAVEDGRGSLTSPILENGVGIFTIKYSSIMPNANSRQHIIFEVKCVDDAGNLIDNKKYEITQNRTLQAESVIKEETFEFNVNQPCRIVVSNISTKKESSTEIKTFNVMKIHSAYYTSYKAE</sequence>
<dbReference type="EMBL" id="JADILX010000127">
    <property type="protein sequence ID" value="MBO8486436.1"/>
    <property type="molecule type" value="Genomic_DNA"/>
</dbReference>
<proteinExistence type="predicted"/>
<dbReference type="AlphaFoldDB" id="A0A9D9J4S4"/>
<feature type="domain" description="DUF4988" evidence="2">
    <location>
        <begin position="32"/>
        <end position="157"/>
    </location>
</feature>
<keyword evidence="1" id="KW-0175">Coiled coil</keyword>
<gene>
    <name evidence="3" type="ORF">IAB78_08450</name>
</gene>
<dbReference type="InterPro" id="IPR032149">
    <property type="entry name" value="DUF4988"/>
</dbReference>